<dbReference type="HOGENOM" id="CLU_069120_0_0_9"/>
<protein>
    <submittedName>
        <fullName evidence="1">Putative metallophosphoesterase</fullName>
    </submittedName>
</protein>
<evidence type="ECO:0000313" key="2">
    <source>
        <dbReference type="Proteomes" id="UP000001656"/>
    </source>
</evidence>
<dbReference type="STRING" id="748727.CLJU_c16030"/>
<dbReference type="PANTHER" id="PTHR43143">
    <property type="entry name" value="METALLOPHOSPHOESTERASE, CALCINEURIN SUPERFAMILY"/>
    <property type="match status" value="1"/>
</dbReference>
<dbReference type="OrthoDB" id="9809781at2"/>
<dbReference type="AlphaFoldDB" id="D8GTL8"/>
<proteinExistence type="predicted"/>
<name>D8GTL8_CLOLD</name>
<reference evidence="1 2" key="1">
    <citation type="journal article" date="2010" name="Proc. Natl. Acad. Sci. U.S.A.">
        <title>Clostridium ljungdahlii represents a microbial production platform based on syngas.</title>
        <authorList>
            <person name="Kopke M."/>
            <person name="Held C."/>
            <person name="Hujer S."/>
            <person name="Liesegang H."/>
            <person name="Wiezer A."/>
            <person name="Wollherr A."/>
            <person name="Ehrenreich A."/>
            <person name="Liebl W."/>
            <person name="Gottschalk G."/>
            <person name="Durre P."/>
        </authorList>
    </citation>
    <scope>NUCLEOTIDE SEQUENCE [LARGE SCALE GENOMIC DNA]</scope>
    <source>
        <strain evidence="2">ATCC 55383 / DSM 13528 / PETC</strain>
    </source>
</reference>
<dbReference type="KEGG" id="clj:CLJU_c16030"/>
<dbReference type="InterPro" id="IPR051918">
    <property type="entry name" value="STPP_CPPED1"/>
</dbReference>
<gene>
    <name evidence="1" type="ordered locus">CLJU_c16030</name>
</gene>
<dbReference type="eggNOG" id="COG1409">
    <property type="taxonomic scope" value="Bacteria"/>
</dbReference>
<dbReference type="Proteomes" id="UP000001656">
    <property type="component" value="Chromosome"/>
</dbReference>
<accession>D8GTL8</accession>
<dbReference type="SUPFAM" id="SSF56300">
    <property type="entry name" value="Metallo-dependent phosphatases"/>
    <property type="match status" value="1"/>
</dbReference>
<organism evidence="1 2">
    <name type="scientific">Clostridium ljungdahlii (strain ATCC 55383 / DSM 13528 / PETC)</name>
    <dbReference type="NCBI Taxonomy" id="748727"/>
    <lineage>
        <taxon>Bacteria</taxon>
        <taxon>Bacillati</taxon>
        <taxon>Bacillota</taxon>
        <taxon>Clostridia</taxon>
        <taxon>Eubacteriales</taxon>
        <taxon>Clostridiaceae</taxon>
        <taxon>Clostridium</taxon>
    </lineage>
</organism>
<sequence>MLTILMIFVIITAITSCGTRNLMDKKEKISPYPSTSTEQGKNGSLRFVVMADCRGIGGGINKRAITETLQSIKKIIPQPSFAVMPGDLVQGGFGYLGIKIQLQYFKNTVTKYYPIDFFYPGFGNHEATSGAKSEQAFEETFHEFKANFLRGYHKTVYYFDKNNIGFYMLNSNHPGEDHSISDTQLNWIKANTNLKKHNFYFFHEPAYPTGSHVGSSLDVNKLQRDKLWKIINHAENPMVFCGHEHNYTRRHINSDFNESINGQTFKFNKLVYQVTTGTFGAPLYKDYIDKKNVDIPPVKEYQFAIVDVNESKVEVTVYNLDGKIIDHFEQ</sequence>
<dbReference type="PANTHER" id="PTHR43143:SF1">
    <property type="entry name" value="SERINE_THREONINE-PROTEIN PHOSPHATASE CPPED1"/>
    <property type="match status" value="1"/>
</dbReference>
<dbReference type="Gene3D" id="3.60.21.10">
    <property type="match status" value="1"/>
</dbReference>
<dbReference type="InterPro" id="IPR029052">
    <property type="entry name" value="Metallo-depent_PP-like"/>
</dbReference>
<evidence type="ECO:0000313" key="1">
    <source>
        <dbReference type="EMBL" id="ADK14667.1"/>
    </source>
</evidence>
<dbReference type="EMBL" id="CP001666">
    <property type="protein sequence ID" value="ADK14667.1"/>
    <property type="molecule type" value="Genomic_DNA"/>
</dbReference>